<keyword evidence="2" id="KW-1185">Reference proteome</keyword>
<gene>
    <name evidence="1" type="ORF">VJJ08_02860</name>
</gene>
<dbReference type="EMBL" id="JAYKBW010000003">
    <property type="protein sequence ID" value="MEB3074240.1"/>
    <property type="molecule type" value="Genomic_DNA"/>
</dbReference>
<dbReference type="RefSeq" id="WP_323982672.1">
    <property type="nucleotide sequence ID" value="NZ_JAYKBW010000003.1"/>
</dbReference>
<comment type="caution">
    <text evidence="1">The sequence shown here is derived from an EMBL/GenBank/DDBJ whole genome shotgun (WGS) entry which is preliminary data.</text>
</comment>
<sequence>MKDDCSDEYNLLRKGEKEIIVRYLTKDPKLSAAQEQMKIVNLLTNTDRELFEEALGLWHEK</sequence>
<name>A0ABU5Z5K3_9FLAO</name>
<evidence type="ECO:0000313" key="2">
    <source>
        <dbReference type="Proteomes" id="UP001311730"/>
    </source>
</evidence>
<proteinExistence type="predicted"/>
<reference evidence="1 2" key="1">
    <citation type="submission" date="2023-12" db="EMBL/GenBank/DDBJ databases">
        <title>Genomic sequences of Capnocytophaga and Parvimonas strains.</title>
        <authorList>
            <person name="Watt R.M."/>
            <person name="Wang M."/>
            <person name="Yang T."/>
            <person name="Tong W.M."/>
        </authorList>
    </citation>
    <scope>NUCLEOTIDE SEQUENCE [LARGE SCALE GENOMIC DNA]</scope>
    <source>
        <strain evidence="1 2">CCUG 13096</strain>
    </source>
</reference>
<protein>
    <submittedName>
        <fullName evidence="1">Uncharacterized protein</fullName>
    </submittedName>
</protein>
<dbReference type="Proteomes" id="UP001311730">
    <property type="component" value="Unassembled WGS sequence"/>
</dbReference>
<organism evidence="1 2">
    <name type="scientific">Capnocytophaga gingivalis</name>
    <dbReference type="NCBI Taxonomy" id="1017"/>
    <lineage>
        <taxon>Bacteria</taxon>
        <taxon>Pseudomonadati</taxon>
        <taxon>Bacteroidota</taxon>
        <taxon>Flavobacteriia</taxon>
        <taxon>Flavobacteriales</taxon>
        <taxon>Flavobacteriaceae</taxon>
        <taxon>Capnocytophaga</taxon>
    </lineage>
</organism>
<evidence type="ECO:0000313" key="1">
    <source>
        <dbReference type="EMBL" id="MEB3074240.1"/>
    </source>
</evidence>
<accession>A0ABU5Z5K3</accession>